<dbReference type="NCBIfam" id="TIGR01026">
    <property type="entry name" value="fliI_yscN"/>
    <property type="match status" value="1"/>
</dbReference>
<dbReference type="CDD" id="cd18117">
    <property type="entry name" value="ATP-synt_flagellum-secretory_path_III_N"/>
    <property type="match status" value="1"/>
</dbReference>
<sequence>MKALNLHLLEQQDGFYRQGRVLKTSGLLIIATLPGATVGELCLIQKRQANTPAVKAEVIAIDHQNVKLMPFESLHGLRFGDKVEGTGKHALVPGGTNMLGLVVDSFGRELRESQSMGSSSPLIEVAVDKVINPLSRKPITENLATGVRAIDTFCPFGKGQRLGIMAGSGVGKSTLLSLIASHLSRKNTAVVAVLVGERGREVEEFVNHQLDSDTKSRTAVIVATAEEMPVTRVLALKYGISLAESISQEGTDVLLLVDSMTRVAMAQREIGLSMGEPTSSKGYTPSVFSLLQQTVERCGHFEHRGAISGLFTILVDGGDLDDPVVDALRASLDGHIVLDRNLAEKGHYPAINVLTSLSRLTSALFDDNQRTQLTRIKKTLSAYNEKKMMIDLSEAEGSLSSSLRQLSQANHEINTWLAESDVSEIERGSSCGLEYLSNLCPGEFV</sequence>
<keyword evidence="3" id="KW-0547">Nucleotide-binding</keyword>
<dbReference type="InterPro" id="IPR000194">
    <property type="entry name" value="ATPase_F1/V1/A1_a/bsu_nucl-bd"/>
</dbReference>
<evidence type="ECO:0000313" key="12">
    <source>
        <dbReference type="Proteomes" id="UP001652504"/>
    </source>
</evidence>
<evidence type="ECO:0000256" key="4">
    <source>
        <dbReference type="ARBA" id="ARBA00022840"/>
    </source>
</evidence>
<dbReference type="PANTHER" id="PTHR15184:SF9">
    <property type="entry name" value="SPI-1 TYPE 3 SECRETION SYSTEM ATPASE"/>
    <property type="match status" value="1"/>
</dbReference>
<dbReference type="Gene3D" id="3.40.50.12240">
    <property type="match status" value="1"/>
</dbReference>
<dbReference type="InterPro" id="IPR027417">
    <property type="entry name" value="P-loop_NTPase"/>
</dbReference>
<dbReference type="SMART" id="SM00382">
    <property type="entry name" value="AAA"/>
    <property type="match status" value="1"/>
</dbReference>
<evidence type="ECO:0000256" key="3">
    <source>
        <dbReference type="ARBA" id="ARBA00022741"/>
    </source>
</evidence>
<dbReference type="InterPro" id="IPR005714">
    <property type="entry name" value="ATPase_T3SS_FliI/YscN"/>
</dbReference>
<dbReference type="InterPro" id="IPR050053">
    <property type="entry name" value="ATPase_alpha/beta_chains"/>
</dbReference>
<keyword evidence="12" id="KW-1185">Reference proteome</keyword>
<dbReference type="PROSITE" id="PS00152">
    <property type="entry name" value="ATPASE_ALPHA_BETA"/>
    <property type="match status" value="1"/>
</dbReference>
<reference evidence="11 12" key="1">
    <citation type="submission" date="2022-10" db="EMBL/GenBank/DDBJ databases">
        <title>Aestuariibacter sp. AA17 isolated from Montipora capitata coral fragment.</title>
        <authorList>
            <person name="Emsley S.A."/>
            <person name="Pfannmuller K.M."/>
            <person name="Loughran R.M."/>
            <person name="Shlafstein M."/>
            <person name="Papke E."/>
            <person name="Saw J.H."/>
            <person name="Ushijima B."/>
            <person name="Videau P."/>
        </authorList>
    </citation>
    <scope>NUCLEOTIDE SEQUENCE [LARGE SCALE GENOMIC DNA]</scope>
    <source>
        <strain evidence="11 12">AA17</strain>
    </source>
</reference>
<proteinExistence type="inferred from homology"/>
<keyword evidence="1" id="KW-0813">Transport</keyword>
<accession>A0ABT3A9F3</accession>
<dbReference type="InterPro" id="IPR004100">
    <property type="entry name" value="ATPase_F1/V1/A1_a/bsu_N"/>
</dbReference>
<keyword evidence="2" id="KW-0472">Membrane</keyword>
<dbReference type="PANTHER" id="PTHR15184">
    <property type="entry name" value="ATP SYNTHASE"/>
    <property type="match status" value="1"/>
</dbReference>
<comment type="caution">
    <text evidence="11">The sequence shown here is derived from an EMBL/GenBank/DDBJ whole genome shotgun (WGS) entry which is preliminary data.</text>
</comment>
<keyword evidence="2" id="KW-1003">Cell membrane</keyword>
<evidence type="ECO:0000256" key="1">
    <source>
        <dbReference type="ARBA" id="ARBA00022448"/>
    </source>
</evidence>
<dbReference type="RefSeq" id="WP_263712595.1">
    <property type="nucleotide sequence ID" value="NZ_JAOWKX010000005.1"/>
</dbReference>
<evidence type="ECO:0000256" key="7">
    <source>
        <dbReference type="ARBA" id="ARBA00024342"/>
    </source>
</evidence>
<keyword evidence="4" id="KW-0067">ATP-binding</keyword>
<keyword evidence="2" id="KW-0997">Cell inner membrane</keyword>
<evidence type="ECO:0000256" key="6">
    <source>
        <dbReference type="ARBA" id="ARBA00022967"/>
    </source>
</evidence>
<dbReference type="InterPro" id="IPR020003">
    <property type="entry name" value="ATPase_a/bsu_AS"/>
</dbReference>
<feature type="domain" description="AAA+ ATPase" evidence="10">
    <location>
        <begin position="158"/>
        <end position="342"/>
    </location>
</feature>
<evidence type="ECO:0000256" key="9">
    <source>
        <dbReference type="ARBA" id="ARBA00034006"/>
    </source>
</evidence>
<dbReference type="EC" id="7.4.2.8" evidence="8"/>
<evidence type="ECO:0000256" key="5">
    <source>
        <dbReference type="ARBA" id="ARBA00022927"/>
    </source>
</evidence>
<name>A0ABT3A9F3_9ALTE</name>
<keyword evidence="5" id="KW-0653">Protein transport</keyword>
<dbReference type="Proteomes" id="UP001652504">
    <property type="component" value="Unassembled WGS sequence"/>
</dbReference>
<dbReference type="SUPFAM" id="SSF52540">
    <property type="entry name" value="P-loop containing nucleoside triphosphate hydrolases"/>
    <property type="match status" value="1"/>
</dbReference>
<evidence type="ECO:0000313" key="11">
    <source>
        <dbReference type="EMBL" id="MCV2885312.1"/>
    </source>
</evidence>
<dbReference type="InterPro" id="IPR003593">
    <property type="entry name" value="AAA+_ATPase"/>
</dbReference>
<evidence type="ECO:0000259" key="10">
    <source>
        <dbReference type="SMART" id="SM00382"/>
    </source>
</evidence>
<evidence type="ECO:0000256" key="2">
    <source>
        <dbReference type="ARBA" id="ARBA00022519"/>
    </source>
</evidence>
<evidence type="ECO:0000256" key="8">
    <source>
        <dbReference type="ARBA" id="ARBA00024382"/>
    </source>
</evidence>
<comment type="similarity">
    <text evidence="7">Belongs to the ATPase alpha/beta chains family. T3SS ATPase subfamily.</text>
</comment>
<gene>
    <name evidence="11" type="ORF">OE749_11470</name>
</gene>
<organism evidence="11 12">
    <name type="scientific">Fluctibacter corallii</name>
    <dbReference type="NCBI Taxonomy" id="2984329"/>
    <lineage>
        <taxon>Bacteria</taxon>
        <taxon>Pseudomonadati</taxon>
        <taxon>Pseudomonadota</taxon>
        <taxon>Gammaproteobacteria</taxon>
        <taxon>Alteromonadales</taxon>
        <taxon>Alteromonadaceae</taxon>
        <taxon>Fluctibacter</taxon>
    </lineage>
</organism>
<dbReference type="EMBL" id="JAOWKX010000005">
    <property type="protein sequence ID" value="MCV2885312.1"/>
    <property type="molecule type" value="Genomic_DNA"/>
</dbReference>
<protein>
    <recommendedName>
        <fullName evidence="8">protein-secreting ATPase</fullName>
        <ecNumber evidence="8">7.4.2.8</ecNumber>
    </recommendedName>
</protein>
<dbReference type="Pfam" id="PF02874">
    <property type="entry name" value="ATP-synt_ab_N"/>
    <property type="match status" value="1"/>
</dbReference>
<dbReference type="Pfam" id="PF00006">
    <property type="entry name" value="ATP-synt_ab"/>
    <property type="match status" value="1"/>
</dbReference>
<comment type="catalytic activity">
    <reaction evidence="9">
        <text>ATP + H2O + cellular proteinSide 1 = ADP + phosphate + cellular proteinSide 2.</text>
        <dbReference type="EC" id="7.4.2.8"/>
    </reaction>
</comment>
<keyword evidence="6" id="KW-1278">Translocase</keyword>